<accession>A0A4Q0YVN2</accession>
<dbReference type="AlphaFoldDB" id="A0A4Q0YVN2"/>
<name>A0A4Q0YVN2_9GAMM</name>
<dbReference type="EMBL" id="PEIB01000011">
    <property type="protein sequence ID" value="RXJ73229.1"/>
    <property type="molecule type" value="Genomic_DNA"/>
</dbReference>
<sequence length="241" mass="27173">MTITPMSSIVMKFSISLSFMRVASPTTRISHNTQRPYMGLFTLSLGLDTNSPGCLLPLIYSEIWILLTMHKRALSLSLMLTLAGCGSMPGFDCNEPFNTKFTSYRLFSHPNTVGSNQITIGVNRIMTSKGYTLQPHSADLLVKPGIRKRVQTTIYLPQSLYSFRNPDRPTKTPFRTNVKVVNEVHVELVDTNKGQTVWRHHADKLTLHDKSKFWTGEDDIAIILTRMLSSLPEEKLAKSVK</sequence>
<proteinExistence type="predicted"/>
<gene>
    <name evidence="1" type="ORF">CS022_10825</name>
</gene>
<reference evidence="1 2" key="1">
    <citation type="submission" date="2017-10" db="EMBL/GenBank/DDBJ databases">
        <title>Nyctiphanis sp. nov., isolated from the stomach of the euphausiid Nyctiphanes simplex (Hansen, 1911) in the Gulf of California.</title>
        <authorList>
            <person name="Gomez-Gil B."/>
            <person name="Aguilar-Mendez M."/>
            <person name="Lopez-Cortes A."/>
            <person name="Gomez-Gutierrez J."/>
            <person name="Roque A."/>
            <person name="Lang E."/>
            <person name="Gonzalez-Castillo A."/>
        </authorList>
    </citation>
    <scope>NUCLEOTIDE SEQUENCE [LARGE SCALE GENOMIC DNA]</scope>
    <source>
        <strain evidence="1 2">CAIM 600</strain>
    </source>
</reference>
<organism evidence="1 2">
    <name type="scientific">Veronia nyctiphanis</name>
    <dbReference type="NCBI Taxonomy" id="1278244"/>
    <lineage>
        <taxon>Bacteria</taxon>
        <taxon>Pseudomonadati</taxon>
        <taxon>Pseudomonadota</taxon>
        <taxon>Gammaproteobacteria</taxon>
        <taxon>Vibrionales</taxon>
        <taxon>Vibrionaceae</taxon>
        <taxon>Veronia</taxon>
    </lineage>
</organism>
<evidence type="ECO:0000313" key="2">
    <source>
        <dbReference type="Proteomes" id="UP000290287"/>
    </source>
</evidence>
<keyword evidence="2" id="KW-1185">Reference proteome</keyword>
<evidence type="ECO:0000313" key="1">
    <source>
        <dbReference type="EMBL" id="RXJ73229.1"/>
    </source>
</evidence>
<dbReference type="Gene3D" id="3.30.160.670">
    <property type="match status" value="1"/>
</dbReference>
<comment type="caution">
    <text evidence="1">The sequence shown here is derived from an EMBL/GenBank/DDBJ whole genome shotgun (WGS) entry which is preliminary data.</text>
</comment>
<evidence type="ECO:0008006" key="3">
    <source>
        <dbReference type="Google" id="ProtNLM"/>
    </source>
</evidence>
<dbReference type="Proteomes" id="UP000290287">
    <property type="component" value="Unassembled WGS sequence"/>
</dbReference>
<protein>
    <recommendedName>
        <fullName evidence="3">DUF4136 domain-containing protein</fullName>
    </recommendedName>
</protein>